<feature type="coiled-coil region" evidence="1">
    <location>
        <begin position="110"/>
        <end position="182"/>
    </location>
</feature>
<feature type="transmembrane region" description="Helical" evidence="2">
    <location>
        <begin position="243"/>
        <end position="261"/>
    </location>
</feature>
<accession>A0A7W5ZR28</accession>
<protein>
    <submittedName>
        <fullName evidence="3">Preprotein translocase subunit Sss1/predicted nucleic acid-binding Zn-ribbon protein</fullName>
    </submittedName>
</protein>
<name>A0A7W5ZR28_9BACT</name>
<comment type="caution">
    <text evidence="3">The sequence shown here is derived from an EMBL/GenBank/DDBJ whole genome shotgun (WGS) entry which is preliminary data.</text>
</comment>
<keyword evidence="4" id="KW-1185">Reference proteome</keyword>
<evidence type="ECO:0000256" key="2">
    <source>
        <dbReference type="SAM" id="Phobius"/>
    </source>
</evidence>
<keyword evidence="2" id="KW-0812">Transmembrane</keyword>
<keyword evidence="2" id="KW-0472">Membrane</keyword>
<keyword evidence="2" id="KW-1133">Transmembrane helix</keyword>
<dbReference type="AlphaFoldDB" id="A0A7W5ZR28"/>
<proteinExistence type="predicted"/>
<sequence>MSTTNENILQSLAILEQNLKNINSAKEQVNNVVTTTGNLAKIIEKYQASFESLSINVKAVLDDSRKFNLDSIAKLSEQTKNLSKETAKLSEFDTSKALKSIEGEAIKQFQKKLSKPIEGLEEQIKNIEKEVTKLTEYNFKDSFSNLEKQVISQFNKDLKEKLTNLDNKVIDLQLKINEFKAQILRIERIDLESHFKHMLSTLTNHTDKQNIEITKKHEEIRDKCDNIILRLARQEKEINTLKTLLFSAIGMLIIGIILNIFF</sequence>
<reference evidence="3 4" key="1">
    <citation type="submission" date="2020-08" db="EMBL/GenBank/DDBJ databases">
        <title>Genomic Encyclopedia of Type Strains, Phase IV (KMG-IV): sequencing the most valuable type-strain genomes for metagenomic binning, comparative biology and taxonomic classification.</title>
        <authorList>
            <person name="Goeker M."/>
        </authorList>
    </citation>
    <scope>NUCLEOTIDE SEQUENCE [LARGE SCALE GENOMIC DNA]</scope>
    <source>
        <strain evidence="3 4">DSM 17976</strain>
    </source>
</reference>
<organism evidence="3 4">
    <name type="scientific">Runella defluvii</name>
    <dbReference type="NCBI Taxonomy" id="370973"/>
    <lineage>
        <taxon>Bacteria</taxon>
        <taxon>Pseudomonadati</taxon>
        <taxon>Bacteroidota</taxon>
        <taxon>Cytophagia</taxon>
        <taxon>Cytophagales</taxon>
        <taxon>Spirosomataceae</taxon>
        <taxon>Runella</taxon>
    </lineage>
</organism>
<feature type="coiled-coil region" evidence="1">
    <location>
        <begin position="5"/>
        <end position="32"/>
    </location>
</feature>
<gene>
    <name evidence="3" type="ORF">FHS57_004137</name>
</gene>
<evidence type="ECO:0000313" key="3">
    <source>
        <dbReference type="EMBL" id="MBB3840124.1"/>
    </source>
</evidence>
<dbReference type="RefSeq" id="WP_183976901.1">
    <property type="nucleotide sequence ID" value="NZ_JACIBY010000009.1"/>
</dbReference>
<dbReference type="EMBL" id="JACIBY010000009">
    <property type="protein sequence ID" value="MBB3840124.1"/>
    <property type="molecule type" value="Genomic_DNA"/>
</dbReference>
<dbReference type="Proteomes" id="UP000541352">
    <property type="component" value="Unassembled WGS sequence"/>
</dbReference>
<evidence type="ECO:0000256" key="1">
    <source>
        <dbReference type="SAM" id="Coils"/>
    </source>
</evidence>
<keyword evidence="1" id="KW-0175">Coiled coil</keyword>
<evidence type="ECO:0000313" key="4">
    <source>
        <dbReference type="Proteomes" id="UP000541352"/>
    </source>
</evidence>